<dbReference type="GO" id="GO:0051011">
    <property type="term" value="F:microtubule minus-end binding"/>
    <property type="evidence" value="ECO:0007669"/>
    <property type="project" value="TreeGrafter"/>
</dbReference>
<keyword evidence="2" id="KW-0963">Cytoplasm</keyword>
<evidence type="ECO:0000256" key="4">
    <source>
        <dbReference type="ARBA" id="ARBA00023054"/>
    </source>
</evidence>
<evidence type="ECO:0008006" key="12">
    <source>
        <dbReference type="Google" id="ProtNLM"/>
    </source>
</evidence>
<dbReference type="Pfam" id="PF08683">
    <property type="entry name" value="CAMSAP_CKK"/>
    <property type="match status" value="1"/>
</dbReference>
<feature type="region of interest" description="Disordered" evidence="7">
    <location>
        <begin position="770"/>
        <end position="790"/>
    </location>
</feature>
<feature type="region of interest" description="Disordered" evidence="7">
    <location>
        <begin position="1597"/>
        <end position="1650"/>
    </location>
</feature>
<protein>
    <recommendedName>
        <fullName evidence="12">Patronin</fullName>
    </recommendedName>
</protein>
<reference evidence="10 11" key="1">
    <citation type="journal article" date="2022" name="Nat. Ecol. Evol.">
        <title>A masculinizing supergene underlies an exaggerated male reproductive morph in a spider.</title>
        <authorList>
            <person name="Hendrickx F."/>
            <person name="De Corte Z."/>
            <person name="Sonet G."/>
            <person name="Van Belleghem S.M."/>
            <person name="Kostlbacher S."/>
            <person name="Vangestel C."/>
        </authorList>
    </citation>
    <scope>NUCLEOTIDE SEQUENCE [LARGE SCALE GENOMIC DNA]</scope>
    <source>
        <strain evidence="10">W744_W776</strain>
    </source>
</reference>
<keyword evidence="5" id="KW-0206">Cytoskeleton</keyword>
<evidence type="ECO:0000256" key="1">
    <source>
        <dbReference type="ARBA" id="ARBA00004245"/>
    </source>
</evidence>
<evidence type="ECO:0000256" key="5">
    <source>
        <dbReference type="ARBA" id="ARBA00023212"/>
    </source>
</evidence>
<keyword evidence="3 6" id="KW-0493">Microtubule</keyword>
<feature type="compositionally biased region" description="Basic and acidic residues" evidence="7">
    <location>
        <begin position="1010"/>
        <end position="1025"/>
    </location>
</feature>
<dbReference type="SUPFAM" id="SSF50346">
    <property type="entry name" value="PRC-barrel domain"/>
    <property type="match status" value="1"/>
</dbReference>
<evidence type="ECO:0000256" key="3">
    <source>
        <dbReference type="ARBA" id="ARBA00022701"/>
    </source>
</evidence>
<evidence type="ECO:0000259" key="8">
    <source>
        <dbReference type="PROSITE" id="PS50021"/>
    </source>
</evidence>
<dbReference type="PANTHER" id="PTHR21595">
    <property type="entry name" value="PATRONIN"/>
    <property type="match status" value="1"/>
</dbReference>
<evidence type="ECO:0000313" key="10">
    <source>
        <dbReference type="EMBL" id="KAG8195833.1"/>
    </source>
</evidence>
<organism evidence="10 11">
    <name type="scientific">Oedothorax gibbosus</name>
    <dbReference type="NCBI Taxonomy" id="931172"/>
    <lineage>
        <taxon>Eukaryota</taxon>
        <taxon>Metazoa</taxon>
        <taxon>Ecdysozoa</taxon>
        <taxon>Arthropoda</taxon>
        <taxon>Chelicerata</taxon>
        <taxon>Arachnida</taxon>
        <taxon>Araneae</taxon>
        <taxon>Araneomorphae</taxon>
        <taxon>Entelegynae</taxon>
        <taxon>Araneoidea</taxon>
        <taxon>Linyphiidae</taxon>
        <taxon>Erigoninae</taxon>
        <taxon>Oedothorax</taxon>
    </lineage>
</organism>
<dbReference type="InterPro" id="IPR031372">
    <property type="entry name" value="CAMSAP_CC1"/>
</dbReference>
<comment type="subcellular location">
    <subcellularLocation>
        <location evidence="1">Cytoplasm</location>
        <location evidence="1">Cytoskeleton</location>
    </subcellularLocation>
</comment>
<dbReference type="Pfam" id="PF25532">
    <property type="entry name" value="CH_CAMSAP2_N"/>
    <property type="match status" value="1"/>
</dbReference>
<evidence type="ECO:0000256" key="2">
    <source>
        <dbReference type="ARBA" id="ARBA00022490"/>
    </source>
</evidence>
<dbReference type="SUPFAM" id="SSF47576">
    <property type="entry name" value="Calponin-homology domain, CH-domain"/>
    <property type="match status" value="1"/>
</dbReference>
<proteinExistence type="inferred from homology"/>
<dbReference type="InterPro" id="IPR036872">
    <property type="entry name" value="CH_dom_sf"/>
</dbReference>
<feature type="region of interest" description="Disordered" evidence="7">
    <location>
        <begin position="1289"/>
        <end position="1358"/>
    </location>
</feature>
<dbReference type="InterPro" id="IPR032940">
    <property type="entry name" value="CAMSAP"/>
</dbReference>
<dbReference type="GO" id="GO:0031122">
    <property type="term" value="P:cytoplasmic microtubule organization"/>
    <property type="evidence" value="ECO:0007669"/>
    <property type="project" value="TreeGrafter"/>
</dbReference>
<dbReference type="Pfam" id="PF17095">
    <property type="entry name" value="CAMSAP_CC1"/>
    <property type="match status" value="1"/>
</dbReference>
<dbReference type="GO" id="GO:0030507">
    <property type="term" value="F:spectrin binding"/>
    <property type="evidence" value="ECO:0007669"/>
    <property type="project" value="InterPro"/>
</dbReference>
<dbReference type="FunFam" id="3.10.20.360:FF:000002">
    <property type="entry name" value="Patronin, isoform M"/>
    <property type="match status" value="1"/>
</dbReference>
<gene>
    <name evidence="10" type="ORF">JTE90_008529</name>
</gene>
<dbReference type="GO" id="GO:0005516">
    <property type="term" value="F:calmodulin binding"/>
    <property type="evidence" value="ECO:0007669"/>
    <property type="project" value="InterPro"/>
</dbReference>
<comment type="domain">
    <text evidence="6">The CKK domain binds microtubules.</text>
</comment>
<evidence type="ECO:0000259" key="9">
    <source>
        <dbReference type="PROSITE" id="PS51508"/>
    </source>
</evidence>
<feature type="region of interest" description="Disordered" evidence="7">
    <location>
        <begin position="281"/>
        <end position="302"/>
    </location>
</feature>
<dbReference type="InterPro" id="IPR001715">
    <property type="entry name" value="CH_dom"/>
</dbReference>
<dbReference type="InterPro" id="IPR022613">
    <property type="entry name" value="CH_CAMSAP_2"/>
</dbReference>
<accession>A0AAV6VIC9</accession>
<comment type="similarity">
    <text evidence="6">Belongs to the CAMSAP1 family.</text>
</comment>
<feature type="region of interest" description="Disordered" evidence="7">
    <location>
        <begin position="1006"/>
        <end position="1025"/>
    </location>
</feature>
<dbReference type="PROSITE" id="PS51508">
    <property type="entry name" value="CKK"/>
    <property type="match status" value="1"/>
</dbReference>
<dbReference type="EMBL" id="JAFNEN010000077">
    <property type="protein sequence ID" value="KAG8195833.1"/>
    <property type="molecule type" value="Genomic_DNA"/>
</dbReference>
<dbReference type="Proteomes" id="UP000827092">
    <property type="component" value="Unassembled WGS sequence"/>
</dbReference>
<dbReference type="InterPro" id="IPR011033">
    <property type="entry name" value="PRC_barrel-like_sf"/>
</dbReference>
<keyword evidence="11" id="KW-1185">Reference proteome</keyword>
<feature type="compositionally biased region" description="Low complexity" evidence="7">
    <location>
        <begin position="958"/>
        <end position="971"/>
    </location>
</feature>
<evidence type="ECO:0000313" key="11">
    <source>
        <dbReference type="Proteomes" id="UP000827092"/>
    </source>
</evidence>
<dbReference type="Pfam" id="PF11971">
    <property type="entry name" value="CAMSAP_CH"/>
    <property type="match status" value="1"/>
</dbReference>
<keyword evidence="4" id="KW-0175">Coiled coil</keyword>
<dbReference type="InterPro" id="IPR058042">
    <property type="entry name" value="CAMSAP_N"/>
</dbReference>
<evidence type="ECO:0000256" key="7">
    <source>
        <dbReference type="SAM" id="MobiDB-lite"/>
    </source>
</evidence>
<feature type="domain" description="Calponin-homology (CH)" evidence="8">
    <location>
        <begin position="587"/>
        <end position="716"/>
    </location>
</feature>
<name>A0AAV6VIC9_9ARAC</name>
<dbReference type="InterPro" id="IPR038209">
    <property type="entry name" value="CKK_dom_sf"/>
</dbReference>
<feature type="region of interest" description="Disordered" evidence="7">
    <location>
        <begin position="902"/>
        <end position="922"/>
    </location>
</feature>
<feature type="domain" description="CKK" evidence="9">
    <location>
        <begin position="1656"/>
        <end position="1789"/>
    </location>
</feature>
<dbReference type="Gene3D" id="3.10.20.360">
    <property type="entry name" value="CKK domain"/>
    <property type="match status" value="1"/>
</dbReference>
<dbReference type="PANTHER" id="PTHR21595:SF0">
    <property type="entry name" value="PATRONIN"/>
    <property type="match status" value="1"/>
</dbReference>
<feature type="compositionally biased region" description="Polar residues" evidence="7">
    <location>
        <begin position="1633"/>
        <end position="1648"/>
    </location>
</feature>
<feature type="region of interest" description="Disordered" evidence="7">
    <location>
        <begin position="948"/>
        <end position="971"/>
    </location>
</feature>
<feature type="region of interest" description="Disordered" evidence="7">
    <location>
        <begin position="1039"/>
        <end position="1073"/>
    </location>
</feature>
<sequence length="1792" mass="203211">MLRSPGAFYYNAMMPHYALAYPATYKAAKKRKKKPQGVHPYKTKRFSLSYYLKYVLWKKIRRCWKKKRRQAKKKKSVDSSPSLTNRGSDEKIDDRDFWGSKYGSQWLFAKQKLQRQQQLRLKSGHNRLIEIVDAFKTVDLKYANRHVHGARTPRSRRSVVCLDEPCAVSTLRNVDQCNKRCRQHHANFDQCSRRCRLSMASNAILDQCNHQCRQSFASNATLDRQCSPRCRKSLASNDQFSPRYRKSLASNDQCSRKCRMSMASQEMLDQYKDQCRQSFASSVSQQPSRSRRGLSGNENLFIHSPRQTDPKCPCVMRRRRLRADGFETDASDWSVSTPQAQRISYSKWPPHPPPGAKHCCGREEQLATNISRQHAYVYNWLYVDQLQNKSGLTLSKELLDQVRTRLGKKSRTASSRCSSAASWSSTLSRRERAKILKRQSRAKEKASVLWLLSKAFEGGIPSDLLEPFYRDQENIRRLKPKIVHMLSNAELYCLALVNIYSDPNYHNLDHQGVIQVLTRKGISLVETREAALNETTLVQTAPIRMNAHMSIIDGIISLYIKEVLIPNKIVEVVKKFSTVDINSEMPSNSEEAAVLWINKCCRALEQDIRSECSAGEVNKLPKIPVLQEISDVSDGCCIAAVISYYCPKYFRWQDVCWNTPISLGDSIYNLQLVQTFCTKFLPRQISFLSLEDLLYLHPSIKENVLVFVADLLYMFVIYKADCVSPRKRPAVVTTQESSHNPLESSKSLSSFQSHKTPALCSPIPNLRSDSYGGSTSSLPDIRPGSRARSKENLCEKVLRKKSNYPTDDMVTNELQLTNSMGLVNGWKTTALPHVSSTDSVASSPRTANPELARLSAEGESASSHHSQPSICSAADDSILPKNILGRREDPSFGLRKYSESTLHGYRTSGDGHTNGVSERKSRKSLEDYYNQLAGVEGPLRSVSASNIIEDRGKGSPNSHESVPESTSSQSSGICLSEVDFRNNFSTTSFAQLSKLREGSSSSINIVYMPNDDKKSPHTNAKRMEGEGKRTTFAALPNTTTWQQQKHASSSNIPQTDSGHETPTEPADTHLTSQLCNLKMKLEDKKRKIELKKKRMEMLWKKQRQKLGKAAFLQAVSKSPGTPDSGKDGDFGAREQETIATPAPMVKRMSMHEIAADLDNVQKKWLHQNDPLEQIDVSTEPTLDIDQETLNIDLQTSIEHLNTSLTDLQLDISRISLQQEQVESLMKDSIDDGSHFFLHSPSVDESVQSFNAELSTNSVNWQFNESCSRQGIYFPSDELAFLKKTARNQDFAPAPKPQTNEDLYSKVVKQEKRQPPVRSPTRQDDRNKKPQKAKSTEIHVTLPQVQDSVEPGTRRQTDDKQGFYIPIEKEVRKVRPRPQKRVTVASNADMPNPVPLTKTVPTTEEANSLGFVIGADLVHPDPEAETEMARKKELIMNLSIQRKAEYERKRLQKEQEFARIREEEQRKTELQERKREEEKRRREAILEQYRQRKLQEEMEKEGALMPREVVGRFRQRNSVIQANRKENRHSVHFTKPTVELRHNVAPLRQNRRENKPRPKSAYVHMNSDLSSLISLDNAANKRNSHIFQGREMGDFDLDSLNSASTNASSNDRHRSPNNGFHHHRNNLQLPEGSGPSSDGASDTASNGSSAAAGDYTGPKLFVKPAAKSNRGIIINAINTVLAGAVNGDTKKKVLEEINRSESKHFLILFRDAGCQFRALYTYNPDREEVTKLFGIGPKNVIDKMMERFYKYNSGGKCFSEIQTKHLTVTIDAFTIPNTLWAGKKMVPAKKEFL</sequence>
<feature type="compositionally biased region" description="Polar residues" evidence="7">
    <location>
        <begin position="1039"/>
        <end position="1056"/>
    </location>
</feature>
<dbReference type="PROSITE" id="PS50021">
    <property type="entry name" value="CH"/>
    <property type="match status" value="1"/>
</dbReference>
<feature type="region of interest" description="Disordered" evidence="7">
    <location>
        <begin position="68"/>
        <end position="88"/>
    </location>
</feature>
<dbReference type="SMART" id="SM01051">
    <property type="entry name" value="CAMSAP_CKK"/>
    <property type="match status" value="1"/>
</dbReference>
<dbReference type="GO" id="GO:0031175">
    <property type="term" value="P:neuron projection development"/>
    <property type="evidence" value="ECO:0007669"/>
    <property type="project" value="InterPro"/>
</dbReference>
<feature type="region of interest" description="Disordered" evidence="7">
    <location>
        <begin position="1461"/>
        <end position="1480"/>
    </location>
</feature>
<dbReference type="GO" id="GO:0036449">
    <property type="term" value="C:microtubule minus-end"/>
    <property type="evidence" value="ECO:0007669"/>
    <property type="project" value="TreeGrafter"/>
</dbReference>
<comment type="caution">
    <text evidence="10">The sequence shown here is derived from an EMBL/GenBank/DDBJ whole genome shotgun (WGS) entry which is preliminary data.</text>
</comment>
<evidence type="ECO:0000256" key="6">
    <source>
        <dbReference type="PROSITE-ProRule" id="PRU00841"/>
    </source>
</evidence>
<dbReference type="GO" id="GO:0007026">
    <property type="term" value="P:negative regulation of microtubule depolymerization"/>
    <property type="evidence" value="ECO:0007669"/>
    <property type="project" value="TreeGrafter"/>
</dbReference>
<dbReference type="InterPro" id="IPR014797">
    <property type="entry name" value="CKK_CAMSAP"/>
</dbReference>
<feature type="compositionally biased region" description="Low complexity" evidence="7">
    <location>
        <begin position="1597"/>
        <end position="1608"/>
    </location>
</feature>